<dbReference type="InterPro" id="IPR011990">
    <property type="entry name" value="TPR-like_helical_dom_sf"/>
</dbReference>
<proteinExistence type="predicted"/>
<keyword evidence="3" id="KW-1185">Reference proteome</keyword>
<sequence length="275" mass="31507">QTIEIEKILTDVLTVWLIRICLAVKNLAESHQFDTWLVASTEKEHGDDSVHLIVTLQRMATSIEELEQKSEETYQRALKYHHRAVEIGMKHKEITGCVFWLASATKKLEEFYSRKLDRSHETEQYYVNVLNELSSRKCADEIENCPNHGSDKHEMLMEKMTCSVRVALSKIYMFNRGRFEEALEMLRENLDREEQLFGEYSEQVATTLKIMASALIAHHSFKEALSLLKHCLQVEQTVFGLRSKQVANTRSMLSSLAQSVSGGGEIGEGGYRFIG</sequence>
<dbReference type="Pfam" id="PF13424">
    <property type="entry name" value="TPR_12"/>
    <property type="match status" value="1"/>
</dbReference>
<feature type="non-terminal residue" evidence="2">
    <location>
        <position position="1"/>
    </location>
</feature>
<keyword evidence="1" id="KW-0175">Coiled coil</keyword>
<dbReference type="PANTHER" id="PTHR14485">
    <property type="entry name" value="TETRATRICOPEPTIDE REPEAT PROTEIN 23"/>
    <property type="match status" value="1"/>
</dbReference>
<evidence type="ECO:0000313" key="3">
    <source>
        <dbReference type="Proteomes" id="UP001626550"/>
    </source>
</evidence>
<evidence type="ECO:0008006" key="4">
    <source>
        <dbReference type="Google" id="ProtNLM"/>
    </source>
</evidence>
<dbReference type="Proteomes" id="UP001626550">
    <property type="component" value="Unassembled WGS sequence"/>
</dbReference>
<dbReference type="AlphaFoldDB" id="A0ABD2PL84"/>
<evidence type="ECO:0000313" key="2">
    <source>
        <dbReference type="EMBL" id="KAL3307713.1"/>
    </source>
</evidence>
<gene>
    <name evidence="2" type="ORF">Ciccas_013769</name>
</gene>
<dbReference type="EMBL" id="JBJKFK010006672">
    <property type="protein sequence ID" value="KAL3307713.1"/>
    <property type="molecule type" value="Genomic_DNA"/>
</dbReference>
<dbReference type="Gene3D" id="1.25.40.10">
    <property type="entry name" value="Tetratricopeptide repeat domain"/>
    <property type="match status" value="1"/>
</dbReference>
<organism evidence="2 3">
    <name type="scientific">Cichlidogyrus casuarinus</name>
    <dbReference type="NCBI Taxonomy" id="1844966"/>
    <lineage>
        <taxon>Eukaryota</taxon>
        <taxon>Metazoa</taxon>
        <taxon>Spiralia</taxon>
        <taxon>Lophotrochozoa</taxon>
        <taxon>Platyhelminthes</taxon>
        <taxon>Monogenea</taxon>
        <taxon>Monopisthocotylea</taxon>
        <taxon>Dactylogyridea</taxon>
        <taxon>Ancyrocephalidae</taxon>
        <taxon>Cichlidogyrus</taxon>
    </lineage>
</organism>
<evidence type="ECO:0000256" key="1">
    <source>
        <dbReference type="SAM" id="Coils"/>
    </source>
</evidence>
<dbReference type="InterPro" id="IPR042621">
    <property type="entry name" value="TTC23/TTC23L"/>
</dbReference>
<name>A0ABD2PL84_9PLAT</name>
<dbReference type="PANTHER" id="PTHR14485:SF2">
    <property type="entry name" value="FUNGAL STAND N-TERMINAL GOODBYE DOMAIN-CONTAINING PROTEIN"/>
    <property type="match status" value="1"/>
</dbReference>
<protein>
    <recommendedName>
        <fullName evidence="4">Protein ZIP4 homolog</fullName>
    </recommendedName>
</protein>
<accession>A0ABD2PL84</accession>
<reference evidence="2 3" key="1">
    <citation type="submission" date="2024-11" db="EMBL/GenBank/DDBJ databases">
        <title>Adaptive evolution of stress response genes in parasites aligns with host niche diversity.</title>
        <authorList>
            <person name="Hahn C."/>
            <person name="Resl P."/>
        </authorList>
    </citation>
    <scope>NUCLEOTIDE SEQUENCE [LARGE SCALE GENOMIC DNA]</scope>
    <source>
        <strain evidence="2">EGGRZ-B1_66</strain>
        <tissue evidence="2">Body</tissue>
    </source>
</reference>
<comment type="caution">
    <text evidence="2">The sequence shown here is derived from an EMBL/GenBank/DDBJ whole genome shotgun (WGS) entry which is preliminary data.</text>
</comment>
<dbReference type="SUPFAM" id="SSF48452">
    <property type="entry name" value="TPR-like"/>
    <property type="match status" value="1"/>
</dbReference>
<feature type="coiled-coil region" evidence="1">
    <location>
        <begin position="176"/>
        <end position="203"/>
    </location>
</feature>